<feature type="compositionally biased region" description="Basic residues" evidence="1">
    <location>
        <begin position="1"/>
        <end position="10"/>
    </location>
</feature>
<dbReference type="RefSeq" id="XP_019628294.1">
    <property type="nucleotide sequence ID" value="XM_019772735.1"/>
</dbReference>
<organism evidence="2 3">
    <name type="scientific">Branchiostoma belcheri</name>
    <name type="common">Amphioxus</name>
    <dbReference type="NCBI Taxonomy" id="7741"/>
    <lineage>
        <taxon>Eukaryota</taxon>
        <taxon>Metazoa</taxon>
        <taxon>Chordata</taxon>
        <taxon>Cephalochordata</taxon>
        <taxon>Leptocardii</taxon>
        <taxon>Amphioxiformes</taxon>
        <taxon>Branchiostomatidae</taxon>
        <taxon>Branchiostoma</taxon>
    </lineage>
</organism>
<proteinExistence type="predicted"/>
<sequence>MEVKTHKRKGSQFPQNGVKKYTRFQQKKQDSLKNELATLDCTDPEKLQTFFQEYDSTPISLSSNGEIFTPWQGGTSDRARFRLSECSNLYVNPTEDLKVIGYLGHIEEDTVIMVGTQSGRVYKDKYEIVYIVADNLSEFAQHGCKKDPKFFDYYMARPDDRNSLPCAAGTVEDEEDITMDTTEEWSIDYEKLEADLVRADKLFEERGSFLSNRETADRGGRPDSCSDTQETCKVRARYDNSTSPVAVF</sequence>
<accession>A0A6P4ZB16</accession>
<feature type="region of interest" description="Disordered" evidence="1">
    <location>
        <begin position="1"/>
        <end position="20"/>
    </location>
</feature>
<dbReference type="RefSeq" id="XP_019628293.1">
    <property type="nucleotide sequence ID" value="XM_019772734.1"/>
</dbReference>
<dbReference type="OrthoDB" id="10404079at2759"/>
<evidence type="ECO:0000313" key="3">
    <source>
        <dbReference type="RefSeq" id="XP_019628292.1"/>
    </source>
</evidence>
<keyword evidence="2" id="KW-1185">Reference proteome</keyword>
<dbReference type="AlphaFoldDB" id="A0A6P4ZB16"/>
<dbReference type="GeneID" id="109472869"/>
<reference evidence="3 4" key="1">
    <citation type="submission" date="2025-04" db="UniProtKB">
        <authorList>
            <consortium name="RefSeq"/>
        </authorList>
    </citation>
    <scope>IDENTIFICATION</scope>
    <source>
        <tissue evidence="3 4">Gonad</tissue>
    </source>
</reference>
<name>A0A6P4ZB16_BRABE</name>
<dbReference type="Pfam" id="PF02393">
    <property type="entry name" value="US22"/>
    <property type="match status" value="1"/>
</dbReference>
<evidence type="ECO:0000256" key="1">
    <source>
        <dbReference type="SAM" id="MobiDB-lite"/>
    </source>
</evidence>
<dbReference type="InterPro" id="IPR003360">
    <property type="entry name" value="US22-like"/>
</dbReference>
<evidence type="ECO:0000313" key="4">
    <source>
        <dbReference type="RefSeq" id="XP_019628293.1"/>
    </source>
</evidence>
<protein>
    <submittedName>
        <fullName evidence="3 4">Uncharacterized protein LOC109472869</fullName>
    </submittedName>
</protein>
<evidence type="ECO:0000313" key="5">
    <source>
        <dbReference type="RefSeq" id="XP_019628294.1"/>
    </source>
</evidence>
<evidence type="ECO:0000313" key="2">
    <source>
        <dbReference type="Proteomes" id="UP000515135"/>
    </source>
</evidence>
<dbReference type="Proteomes" id="UP000515135">
    <property type="component" value="Unplaced"/>
</dbReference>
<dbReference type="RefSeq" id="XP_019628292.1">
    <property type="nucleotide sequence ID" value="XM_019772733.1"/>
</dbReference>
<gene>
    <name evidence="3 4 5" type="primary">LOC109472869</name>
</gene>
<dbReference type="KEGG" id="bbel:109472869"/>